<dbReference type="InterPro" id="IPR050194">
    <property type="entry name" value="Glycosyltransferase_grp1"/>
</dbReference>
<name>A0A2U1ZTL5_9MICO</name>
<dbReference type="PANTHER" id="PTHR45947:SF3">
    <property type="entry name" value="SULFOQUINOVOSYL TRANSFERASE SQD2"/>
    <property type="match status" value="1"/>
</dbReference>
<dbReference type="Pfam" id="PF13439">
    <property type="entry name" value="Glyco_transf_4"/>
    <property type="match status" value="1"/>
</dbReference>
<dbReference type="GO" id="GO:1901137">
    <property type="term" value="P:carbohydrate derivative biosynthetic process"/>
    <property type="evidence" value="ECO:0007669"/>
    <property type="project" value="UniProtKB-ARBA"/>
</dbReference>
<feature type="domain" description="Glycosyltransferase subfamily 4-like N-terminal" evidence="5">
    <location>
        <begin position="61"/>
        <end position="223"/>
    </location>
</feature>
<comment type="caution">
    <text evidence="6">The sequence shown here is derived from an EMBL/GenBank/DDBJ whole genome shotgun (WGS) entry which is preliminary data.</text>
</comment>
<evidence type="ECO:0000313" key="6">
    <source>
        <dbReference type="EMBL" id="PWD50301.1"/>
    </source>
</evidence>
<keyword evidence="3" id="KW-0808">Transferase</keyword>
<dbReference type="Proteomes" id="UP000245166">
    <property type="component" value="Unassembled WGS sequence"/>
</dbReference>
<dbReference type="SUPFAM" id="SSF53756">
    <property type="entry name" value="UDP-Glycosyltransferase/glycogen phosphorylase"/>
    <property type="match status" value="1"/>
</dbReference>
<dbReference type="EMBL" id="PYHR01000002">
    <property type="protein sequence ID" value="PWD50301.1"/>
    <property type="molecule type" value="Genomic_DNA"/>
</dbReference>
<keyword evidence="7" id="KW-1185">Reference proteome</keyword>
<dbReference type="Pfam" id="PF13692">
    <property type="entry name" value="Glyco_trans_1_4"/>
    <property type="match status" value="1"/>
</dbReference>
<reference evidence="6 7" key="1">
    <citation type="submission" date="2018-03" db="EMBL/GenBank/DDBJ databases">
        <title>Genome assembly of novel Miniimonas species PCH200.</title>
        <authorList>
            <person name="Thakur V."/>
            <person name="Kumar V."/>
            <person name="Singh D."/>
        </authorList>
    </citation>
    <scope>NUCLEOTIDE SEQUENCE [LARGE SCALE GENOMIC DNA]</scope>
    <source>
        <strain evidence="6 7">PCH200</strain>
    </source>
</reference>
<dbReference type="PANTHER" id="PTHR45947">
    <property type="entry name" value="SULFOQUINOVOSYL TRANSFERASE SQD2"/>
    <property type="match status" value="1"/>
</dbReference>
<accession>A0A2U1ZTL5</accession>
<keyword evidence="2" id="KW-0328">Glycosyltransferase</keyword>
<evidence type="ECO:0000256" key="4">
    <source>
        <dbReference type="SAM" id="MobiDB-lite"/>
    </source>
</evidence>
<evidence type="ECO:0000259" key="5">
    <source>
        <dbReference type="Pfam" id="PF13439"/>
    </source>
</evidence>
<protein>
    <recommendedName>
        <fullName evidence="1">D-inositol 3-phosphate glycosyltransferase</fullName>
    </recommendedName>
</protein>
<evidence type="ECO:0000256" key="2">
    <source>
        <dbReference type="ARBA" id="ARBA00022676"/>
    </source>
</evidence>
<dbReference type="Gene3D" id="3.40.50.2000">
    <property type="entry name" value="Glycogen Phosphorylase B"/>
    <property type="match status" value="2"/>
</dbReference>
<evidence type="ECO:0000313" key="7">
    <source>
        <dbReference type="Proteomes" id="UP000245166"/>
    </source>
</evidence>
<proteinExistence type="predicted"/>
<gene>
    <name evidence="6" type="ORF">C8046_06105</name>
</gene>
<evidence type="ECO:0000256" key="1">
    <source>
        <dbReference type="ARBA" id="ARBA00021292"/>
    </source>
</evidence>
<feature type="region of interest" description="Disordered" evidence="4">
    <location>
        <begin position="410"/>
        <end position="429"/>
    </location>
</feature>
<dbReference type="InterPro" id="IPR028098">
    <property type="entry name" value="Glyco_trans_4-like_N"/>
</dbReference>
<dbReference type="GO" id="GO:0016758">
    <property type="term" value="F:hexosyltransferase activity"/>
    <property type="evidence" value="ECO:0007669"/>
    <property type="project" value="TreeGrafter"/>
</dbReference>
<evidence type="ECO:0000256" key="3">
    <source>
        <dbReference type="ARBA" id="ARBA00022679"/>
    </source>
</evidence>
<sequence>MSGRSFGRGRGRFHGATADALAFTHPSTPGHLGSAAPSRTLRNVAIVRVMVVTESWKPSTNGVVRSVEQVVTHLLGRGAEVALVAPGAEQDVPDGVARVLATPSLHVTRLGYSTSVPTTGLRSFLRDVAPDVVHVASPFLLGAQAVRAAADASIPSVAVYQTDVAAFAVANGYAFAERPVWRWIAGIHRRATLNLACTDDAVTDLRAHDVPRVRRWHRGVDLDLFTPTARTAAWRRRLTGGRDVPVVGYMGRLAPEKELGLLSSLAGRDDVALALIGDGPSRTDLAARLPGAVLTGRLEGAELAAAVASLDVFVHPGRHETLCQAAMQAMACGVPAVVPAAGGVAELVDERTGSHFTPGSTASLAAAVGRVLADRDARGARAHAVSLTRGIEASVAELATHHAEAVALHRGRPGSGAPALTAPTRRSAA</sequence>
<dbReference type="AlphaFoldDB" id="A0A2U1ZTL5"/>
<organism evidence="6 7">
    <name type="scientific">Serinibacter arcticus</name>
    <dbReference type="NCBI Taxonomy" id="1655435"/>
    <lineage>
        <taxon>Bacteria</taxon>
        <taxon>Bacillati</taxon>
        <taxon>Actinomycetota</taxon>
        <taxon>Actinomycetes</taxon>
        <taxon>Micrococcales</taxon>
        <taxon>Beutenbergiaceae</taxon>
        <taxon>Serinibacter</taxon>
    </lineage>
</organism>